<evidence type="ECO:0000256" key="1">
    <source>
        <dbReference type="SAM" id="MobiDB-lite"/>
    </source>
</evidence>
<evidence type="ECO:0000313" key="3">
    <source>
        <dbReference type="Proteomes" id="UP001162480"/>
    </source>
</evidence>
<organism evidence="2 3">
    <name type="scientific">Octopus vulgaris</name>
    <name type="common">Common octopus</name>
    <dbReference type="NCBI Taxonomy" id="6645"/>
    <lineage>
        <taxon>Eukaryota</taxon>
        <taxon>Metazoa</taxon>
        <taxon>Spiralia</taxon>
        <taxon>Lophotrochozoa</taxon>
        <taxon>Mollusca</taxon>
        <taxon>Cephalopoda</taxon>
        <taxon>Coleoidea</taxon>
        <taxon>Octopodiformes</taxon>
        <taxon>Octopoda</taxon>
        <taxon>Incirrata</taxon>
        <taxon>Octopodidae</taxon>
        <taxon>Octopus</taxon>
    </lineage>
</organism>
<dbReference type="AlphaFoldDB" id="A0AA36BBX0"/>
<keyword evidence="3" id="KW-1185">Reference proteome</keyword>
<gene>
    <name evidence="2" type="ORF">OCTVUL_1B003680</name>
</gene>
<dbReference type="Proteomes" id="UP001162480">
    <property type="component" value="Chromosome 13"/>
</dbReference>
<accession>A0AA36BBX0</accession>
<proteinExistence type="predicted"/>
<evidence type="ECO:0000313" key="2">
    <source>
        <dbReference type="EMBL" id="CAI9731596.1"/>
    </source>
</evidence>
<dbReference type="EMBL" id="OX597826">
    <property type="protein sequence ID" value="CAI9731596.1"/>
    <property type="molecule type" value="Genomic_DNA"/>
</dbReference>
<reference evidence="2" key="1">
    <citation type="submission" date="2023-08" db="EMBL/GenBank/DDBJ databases">
        <authorList>
            <person name="Alioto T."/>
            <person name="Alioto T."/>
            <person name="Gomez Garrido J."/>
        </authorList>
    </citation>
    <scope>NUCLEOTIDE SEQUENCE</scope>
</reference>
<sequence length="107" mass="12411">MQSHLILHELDNANIKTDVIINTLSFLALPELDYVLSKSIIGCEKEEAEEGFEEEEEGFEEEGFEEEGFEEEEEGFEEEKDEEDQEEEEEVEEEDEEEGEEEEGEGV</sequence>
<feature type="region of interest" description="Disordered" evidence="1">
    <location>
        <begin position="46"/>
        <end position="107"/>
    </location>
</feature>
<protein>
    <submittedName>
        <fullName evidence="2">Uncharacterized protein</fullName>
    </submittedName>
</protein>
<name>A0AA36BBX0_OCTVU</name>